<protein>
    <submittedName>
        <fullName evidence="1">DUF2125 domain-containing protein</fullName>
    </submittedName>
</protein>
<dbReference type="Pfam" id="PF09898">
    <property type="entry name" value="DUF2125"/>
    <property type="match status" value="1"/>
</dbReference>
<comment type="caution">
    <text evidence="1">The sequence shown here is derived from an EMBL/GenBank/DDBJ whole genome shotgun (WGS) entry which is preliminary data.</text>
</comment>
<dbReference type="InterPro" id="IPR018666">
    <property type="entry name" value="DUF2125"/>
</dbReference>
<dbReference type="RefSeq" id="WP_366191988.1">
    <property type="nucleotide sequence ID" value="NZ_JBFBVU010000004.1"/>
</dbReference>
<name>A0ABV3L3S2_9RHOB</name>
<gene>
    <name evidence="1" type="ORF">AB0T83_05190</name>
</gene>
<accession>A0ABV3L3S2</accession>
<dbReference type="Proteomes" id="UP001553161">
    <property type="component" value="Unassembled WGS sequence"/>
</dbReference>
<dbReference type="EMBL" id="JBFBVU010000004">
    <property type="protein sequence ID" value="MEV8466180.1"/>
    <property type="molecule type" value="Genomic_DNA"/>
</dbReference>
<reference evidence="1 2" key="1">
    <citation type="submission" date="2024-07" db="EMBL/GenBank/DDBJ databases">
        <authorList>
            <person name="Kang M."/>
        </authorList>
    </citation>
    <scope>NUCLEOTIDE SEQUENCE [LARGE SCALE GENOMIC DNA]</scope>
    <source>
        <strain evidence="1 2">DFM31</strain>
    </source>
</reference>
<keyword evidence="2" id="KW-1185">Reference proteome</keyword>
<organism evidence="1 2">
    <name type="scientific">Meridianimarinicoccus marinus</name>
    <dbReference type="NCBI Taxonomy" id="3231483"/>
    <lineage>
        <taxon>Bacteria</taxon>
        <taxon>Pseudomonadati</taxon>
        <taxon>Pseudomonadota</taxon>
        <taxon>Alphaproteobacteria</taxon>
        <taxon>Rhodobacterales</taxon>
        <taxon>Paracoccaceae</taxon>
        <taxon>Meridianimarinicoccus</taxon>
    </lineage>
</organism>
<evidence type="ECO:0000313" key="1">
    <source>
        <dbReference type="EMBL" id="MEV8466180.1"/>
    </source>
</evidence>
<sequence length="334" mass="36580">MRILLIVVILAAAAWAGYWVLGSRSVERGLQGWFAAREAEGWSVHVDGIDTVGFPSRFDTTLTALDIADPETGVAWSAPFFQILALSYKPHHVIAVWPDRQRLATPNQKIDITSETLRGSVVFEPGPSLALDRSTVEFSRIGLASTADWRAALDGGQLALRRTPLAENSYDLSFEARDLTLPTRLTEMLARTGLGSDTAQGVRLEASVVFDRPWDRFAIEDRRPQPTKIDLKLASATWGELDLKLAGELDVDARGLPTGEITVKATNWREMLDLAEHSGLLAPQIRPLMERGLQTLAGLSGNKKTLDLPLTFRDGQVVLGGFLPVGPAPVLRLR</sequence>
<evidence type="ECO:0000313" key="2">
    <source>
        <dbReference type="Proteomes" id="UP001553161"/>
    </source>
</evidence>
<proteinExistence type="predicted"/>